<gene>
    <name evidence="2" type="ORF">PVL29_018485</name>
</gene>
<dbReference type="AlphaFoldDB" id="A0AA39DFY5"/>
<reference evidence="2 3" key="1">
    <citation type="journal article" date="2023" name="BMC Biotechnol.">
        <title>Vitis rotundifolia cv Carlos genome sequencing.</title>
        <authorList>
            <person name="Huff M."/>
            <person name="Hulse-Kemp A."/>
            <person name="Scheffler B."/>
            <person name="Youngblood R."/>
            <person name="Simpson S."/>
            <person name="Babiker E."/>
            <person name="Staton M."/>
        </authorList>
    </citation>
    <scope>NUCLEOTIDE SEQUENCE [LARGE SCALE GENOMIC DNA]</scope>
    <source>
        <tissue evidence="2">Leaf</tissue>
    </source>
</reference>
<proteinExistence type="predicted"/>
<dbReference type="PANTHER" id="PTHR47481">
    <property type="match status" value="1"/>
</dbReference>
<evidence type="ECO:0000313" key="2">
    <source>
        <dbReference type="EMBL" id="KAJ9682571.1"/>
    </source>
</evidence>
<dbReference type="EMBL" id="JARBHA010000014">
    <property type="protein sequence ID" value="KAJ9682571.1"/>
    <property type="molecule type" value="Genomic_DNA"/>
</dbReference>
<keyword evidence="3" id="KW-1185">Reference proteome</keyword>
<dbReference type="PANTHER" id="PTHR47481:SF31">
    <property type="entry name" value="OS01G0873500 PROTEIN"/>
    <property type="match status" value="1"/>
</dbReference>
<feature type="region of interest" description="Disordered" evidence="1">
    <location>
        <begin position="1"/>
        <end position="23"/>
    </location>
</feature>
<evidence type="ECO:0000256" key="1">
    <source>
        <dbReference type="SAM" id="MobiDB-lite"/>
    </source>
</evidence>
<protein>
    <submittedName>
        <fullName evidence="2">Uncharacterized protein</fullName>
    </submittedName>
</protein>
<name>A0AA39DFY5_VITRO</name>
<dbReference type="Proteomes" id="UP001168098">
    <property type="component" value="Unassembled WGS sequence"/>
</dbReference>
<evidence type="ECO:0000313" key="3">
    <source>
        <dbReference type="Proteomes" id="UP001168098"/>
    </source>
</evidence>
<organism evidence="2 3">
    <name type="scientific">Vitis rotundifolia</name>
    <name type="common">Muscadine grape</name>
    <dbReference type="NCBI Taxonomy" id="103349"/>
    <lineage>
        <taxon>Eukaryota</taxon>
        <taxon>Viridiplantae</taxon>
        <taxon>Streptophyta</taxon>
        <taxon>Embryophyta</taxon>
        <taxon>Tracheophyta</taxon>
        <taxon>Spermatophyta</taxon>
        <taxon>Magnoliopsida</taxon>
        <taxon>eudicotyledons</taxon>
        <taxon>Gunneridae</taxon>
        <taxon>Pentapetalae</taxon>
        <taxon>rosids</taxon>
        <taxon>Vitales</taxon>
        <taxon>Vitaceae</taxon>
        <taxon>Viteae</taxon>
        <taxon>Vitis</taxon>
    </lineage>
</organism>
<comment type="caution">
    <text evidence="2">The sequence shown here is derived from an EMBL/GenBank/DDBJ whole genome shotgun (WGS) entry which is preliminary data.</text>
</comment>
<sequence length="157" mass="17985">MEDHSTNVAPLQDSGEIPTTRSGLITGQNTSQVMNQSFPSLGQSFTIKLDHNNFLIYRFDDILDETRPCPPHILPYPNYTSATTIKSLHQNQLVMSWIYSSLTKPMMTQIMSYNIAHKIWESLQRSFASAYQAHIMDLRLHLQTICKDGLSMLDYML</sequence>
<accession>A0AA39DFY5</accession>